<feature type="chain" id="PRO_5001699316" description="SOUL heme-binding protein" evidence="1">
    <location>
        <begin position="24"/>
        <end position="217"/>
    </location>
</feature>
<dbReference type="OrthoDB" id="2156220at2"/>
<name>A0A074MI25_9SPHN</name>
<dbReference type="RefSeq" id="WP_034903986.1">
    <property type="nucleotide sequence ID" value="NZ_CP017057.1"/>
</dbReference>
<keyword evidence="1" id="KW-0732">Signal</keyword>
<dbReference type="InterPro" id="IPR006917">
    <property type="entry name" value="SOUL_heme-bd"/>
</dbReference>
<evidence type="ECO:0000313" key="3">
    <source>
        <dbReference type="Proteomes" id="UP000027866"/>
    </source>
</evidence>
<dbReference type="PANTHER" id="PTHR11220:SF58">
    <property type="entry name" value="SOUL HEME-BINDING FAMILY PROTEIN"/>
    <property type="match status" value="1"/>
</dbReference>
<dbReference type="InterPro" id="IPR011256">
    <property type="entry name" value="Reg_factor_effector_dom_sf"/>
</dbReference>
<keyword evidence="3" id="KW-1185">Reference proteome</keyword>
<dbReference type="Proteomes" id="UP000027866">
    <property type="component" value="Unassembled WGS sequence"/>
</dbReference>
<evidence type="ECO:0008006" key="4">
    <source>
        <dbReference type="Google" id="ProtNLM"/>
    </source>
</evidence>
<evidence type="ECO:0000313" key="2">
    <source>
        <dbReference type="EMBL" id="KEO93099.1"/>
    </source>
</evidence>
<dbReference type="KEGG" id="elq:Ga0102493_112016"/>
<accession>A0A074MI25</accession>
<comment type="caution">
    <text evidence="2">The sequence shown here is derived from an EMBL/GenBank/DDBJ whole genome shotgun (WGS) entry which is preliminary data.</text>
</comment>
<sequence length="217" mass="24016">MRKTFWIAAGSALALAGAAMAYAQYRDTEEPDYASVAVDGAFELRDYPALVVAEITHIGTRQAASSRSFRRLAAYIFAQDRPAGGERIAMTSPVLQDRVAEDEKIAMTAPVMEEQVAKDSWRMRFVMPAKYTLGTLPEPPSDITLTEIPARRMAAVRFAGNGSAADLADMEQMLAEWIEAQGLRSKGTFEYAFYDAPMVPGPLRRNEVMIEVEEPRE</sequence>
<evidence type="ECO:0000256" key="1">
    <source>
        <dbReference type="SAM" id="SignalP"/>
    </source>
</evidence>
<dbReference type="EMBL" id="JMIX01000007">
    <property type="protein sequence ID" value="KEO93099.1"/>
    <property type="molecule type" value="Genomic_DNA"/>
</dbReference>
<dbReference type="PANTHER" id="PTHR11220">
    <property type="entry name" value="HEME-BINDING PROTEIN-RELATED"/>
    <property type="match status" value="1"/>
</dbReference>
<dbReference type="SUPFAM" id="SSF55136">
    <property type="entry name" value="Probable bacterial effector-binding domain"/>
    <property type="match status" value="1"/>
</dbReference>
<organism evidence="2 3">
    <name type="scientific">Erythrobacter litoralis</name>
    <dbReference type="NCBI Taxonomy" id="39960"/>
    <lineage>
        <taxon>Bacteria</taxon>
        <taxon>Pseudomonadati</taxon>
        <taxon>Pseudomonadota</taxon>
        <taxon>Alphaproteobacteria</taxon>
        <taxon>Sphingomonadales</taxon>
        <taxon>Erythrobacteraceae</taxon>
        <taxon>Erythrobacter/Porphyrobacter group</taxon>
        <taxon>Erythrobacter</taxon>
    </lineage>
</organism>
<protein>
    <recommendedName>
        <fullName evidence="4">SOUL heme-binding protein</fullName>
    </recommendedName>
</protein>
<gene>
    <name evidence="2" type="ORF">EH32_12800</name>
</gene>
<dbReference type="Gene3D" id="3.20.80.10">
    <property type="entry name" value="Regulatory factor, effector binding domain"/>
    <property type="match status" value="1"/>
</dbReference>
<dbReference type="Pfam" id="PF04832">
    <property type="entry name" value="SOUL"/>
    <property type="match status" value="1"/>
</dbReference>
<feature type="signal peptide" evidence="1">
    <location>
        <begin position="1"/>
        <end position="23"/>
    </location>
</feature>
<dbReference type="PATRIC" id="fig|39960.10.peg.1104"/>
<proteinExistence type="predicted"/>
<reference evidence="2 3" key="1">
    <citation type="submission" date="2014-04" db="EMBL/GenBank/DDBJ databases">
        <title>A comprehensive comparison of genomes of Erythrobacter spp. Strains.</title>
        <authorList>
            <person name="Zheng Q."/>
        </authorList>
    </citation>
    <scope>NUCLEOTIDE SEQUENCE [LARGE SCALE GENOMIC DNA]</scope>
    <source>
        <strain evidence="2 3">DSM 8509</strain>
    </source>
</reference>
<dbReference type="AlphaFoldDB" id="A0A074MI25"/>